<evidence type="ECO:0000259" key="3">
    <source>
        <dbReference type="PROSITE" id="PS50850"/>
    </source>
</evidence>
<keyword evidence="2" id="KW-0812">Transmembrane</keyword>
<dbReference type="Gene3D" id="1.20.1250.20">
    <property type="entry name" value="MFS general substrate transporter like domains"/>
    <property type="match status" value="1"/>
</dbReference>
<comment type="subcellular location">
    <subcellularLocation>
        <location evidence="1">Membrane</location>
        <topology evidence="1">Multi-pass membrane protein</topology>
    </subcellularLocation>
</comment>
<feature type="domain" description="Major facilitator superfamily (MFS) profile" evidence="3">
    <location>
        <begin position="1"/>
        <end position="152"/>
    </location>
</feature>
<dbReference type="OrthoDB" id="2985014at2759"/>
<dbReference type="Proteomes" id="UP000270094">
    <property type="component" value="Unassembled WGS sequence"/>
</dbReference>
<reference evidence="4 5" key="1">
    <citation type="submission" date="2018-11" db="EMBL/GenBank/DDBJ databases">
        <authorList>
            <consortium name="Pathogen Informatics"/>
        </authorList>
    </citation>
    <scope>NUCLEOTIDE SEQUENCE [LARGE SCALE GENOMIC DNA]</scope>
</reference>
<dbReference type="InterPro" id="IPR011701">
    <property type="entry name" value="MFS"/>
</dbReference>
<protein>
    <recommendedName>
        <fullName evidence="3">Major facilitator superfamily (MFS) profile domain-containing protein</fullName>
    </recommendedName>
</protein>
<feature type="transmembrane region" description="Helical" evidence="2">
    <location>
        <begin position="124"/>
        <end position="147"/>
    </location>
</feature>
<dbReference type="EMBL" id="UYYB01010649">
    <property type="protein sequence ID" value="VDM68978.1"/>
    <property type="molecule type" value="Genomic_DNA"/>
</dbReference>
<evidence type="ECO:0000256" key="2">
    <source>
        <dbReference type="SAM" id="Phobius"/>
    </source>
</evidence>
<keyword evidence="2" id="KW-1133">Transmembrane helix</keyword>
<sequence>MTWVKFGVFCISKEYRLRLTHVVEQLENLIFSAQESWAISVVAIAALIGNFPVVQIVNKVGIRTVFAALGMLSAVSTLMIPAAIRAGFYWFLFARLLQGFAFSGNFPVIGSFCAKWSYFKQSGLFVSCLVAYVQLAPALTMPASGALCSAFR</sequence>
<accession>A0A3P7KME3</accession>
<feature type="transmembrane region" description="Helical" evidence="2">
    <location>
        <begin position="64"/>
        <end position="84"/>
    </location>
</feature>
<dbReference type="InterPro" id="IPR036259">
    <property type="entry name" value="MFS_trans_sf"/>
</dbReference>
<dbReference type="GO" id="GO:0022857">
    <property type="term" value="F:transmembrane transporter activity"/>
    <property type="evidence" value="ECO:0007669"/>
    <property type="project" value="InterPro"/>
</dbReference>
<name>A0A3P7KME3_STRVU</name>
<keyword evidence="2" id="KW-0472">Membrane</keyword>
<dbReference type="AlphaFoldDB" id="A0A3P7KME3"/>
<evidence type="ECO:0000256" key="1">
    <source>
        <dbReference type="ARBA" id="ARBA00004141"/>
    </source>
</evidence>
<gene>
    <name evidence="4" type="ORF">SVUK_LOCUS3976</name>
</gene>
<feature type="transmembrane region" description="Helical" evidence="2">
    <location>
        <begin position="90"/>
        <end position="112"/>
    </location>
</feature>
<proteinExistence type="predicted"/>
<evidence type="ECO:0000313" key="4">
    <source>
        <dbReference type="EMBL" id="VDM68978.1"/>
    </source>
</evidence>
<dbReference type="InterPro" id="IPR020846">
    <property type="entry name" value="MFS_dom"/>
</dbReference>
<organism evidence="4 5">
    <name type="scientific">Strongylus vulgaris</name>
    <name type="common">Blood worm</name>
    <dbReference type="NCBI Taxonomy" id="40348"/>
    <lineage>
        <taxon>Eukaryota</taxon>
        <taxon>Metazoa</taxon>
        <taxon>Ecdysozoa</taxon>
        <taxon>Nematoda</taxon>
        <taxon>Chromadorea</taxon>
        <taxon>Rhabditida</taxon>
        <taxon>Rhabditina</taxon>
        <taxon>Rhabditomorpha</taxon>
        <taxon>Strongyloidea</taxon>
        <taxon>Strongylidae</taxon>
        <taxon>Strongylus</taxon>
    </lineage>
</organism>
<dbReference type="PANTHER" id="PTHR45757:SF23">
    <property type="entry name" value="MAJOR FACILITATOR SUPERFAMILY (MFS) PROFILE DOMAIN-CONTAINING PROTEIN"/>
    <property type="match status" value="1"/>
</dbReference>
<dbReference type="PROSITE" id="PS50850">
    <property type="entry name" value="MFS"/>
    <property type="match status" value="1"/>
</dbReference>
<dbReference type="PANTHER" id="PTHR45757">
    <property type="entry name" value="PROTEIN CBG23364-RELATED"/>
    <property type="match status" value="1"/>
</dbReference>
<keyword evidence="5" id="KW-1185">Reference proteome</keyword>
<feature type="transmembrane region" description="Helical" evidence="2">
    <location>
        <begin position="37"/>
        <end position="57"/>
    </location>
</feature>
<dbReference type="Pfam" id="PF07690">
    <property type="entry name" value="MFS_1"/>
    <property type="match status" value="1"/>
</dbReference>
<dbReference type="SUPFAM" id="SSF103473">
    <property type="entry name" value="MFS general substrate transporter"/>
    <property type="match status" value="1"/>
</dbReference>
<evidence type="ECO:0000313" key="5">
    <source>
        <dbReference type="Proteomes" id="UP000270094"/>
    </source>
</evidence>
<dbReference type="GO" id="GO:0016020">
    <property type="term" value="C:membrane"/>
    <property type="evidence" value="ECO:0007669"/>
    <property type="project" value="UniProtKB-SubCell"/>
</dbReference>